<dbReference type="GO" id="GO:0005576">
    <property type="term" value="C:extracellular region"/>
    <property type="evidence" value="ECO:0007669"/>
    <property type="project" value="TreeGrafter"/>
</dbReference>
<dbReference type="PANTHER" id="PTHR30582">
    <property type="entry name" value="L,D-TRANSPEPTIDASE"/>
    <property type="match status" value="1"/>
</dbReference>
<evidence type="ECO:0000256" key="1">
    <source>
        <dbReference type="ARBA" id="ARBA00004752"/>
    </source>
</evidence>
<dbReference type="GO" id="GO:0008360">
    <property type="term" value="P:regulation of cell shape"/>
    <property type="evidence" value="ECO:0007669"/>
    <property type="project" value="UniProtKB-UniRule"/>
</dbReference>
<dbReference type="InterPro" id="IPR038063">
    <property type="entry name" value="Transpep_catalytic_dom"/>
</dbReference>
<dbReference type="InterPro" id="IPR038054">
    <property type="entry name" value="LD_TPept-like_central_sf"/>
</dbReference>
<dbReference type="AlphaFoldDB" id="A0A0R2N0E7"/>
<comment type="pathway">
    <text evidence="1 6">Cell wall biogenesis; peptidoglycan biosynthesis.</text>
</comment>
<name>A0A0R2N0E7_9LACO</name>
<dbReference type="Pfam" id="PF03734">
    <property type="entry name" value="YkuD"/>
    <property type="match status" value="1"/>
</dbReference>
<dbReference type="UniPathway" id="UPA00219"/>
<dbReference type="GO" id="GO:0071555">
    <property type="term" value="P:cell wall organization"/>
    <property type="evidence" value="ECO:0007669"/>
    <property type="project" value="UniProtKB-UniRule"/>
</dbReference>
<dbReference type="EMBL" id="JQCE01000020">
    <property type="protein sequence ID" value="KRO17251.1"/>
    <property type="molecule type" value="Genomic_DNA"/>
</dbReference>
<dbReference type="GO" id="GO:0071972">
    <property type="term" value="F:peptidoglycan L,D-transpeptidase activity"/>
    <property type="evidence" value="ECO:0007669"/>
    <property type="project" value="TreeGrafter"/>
</dbReference>
<evidence type="ECO:0000313" key="8">
    <source>
        <dbReference type="EMBL" id="KRO17251.1"/>
    </source>
</evidence>
<feature type="active site" description="Proton donor/acceptor" evidence="6">
    <location>
        <position position="413"/>
    </location>
</feature>
<evidence type="ECO:0000259" key="7">
    <source>
        <dbReference type="PROSITE" id="PS52029"/>
    </source>
</evidence>
<evidence type="ECO:0000256" key="6">
    <source>
        <dbReference type="PROSITE-ProRule" id="PRU01373"/>
    </source>
</evidence>
<sequence length="459" mass="49512">MKLKKNILISLAAVLVVLGGGYVYKSLAYQDHFLPNTQVLGVNISGKTPAAANTALKNHFQKQHYAFTDGTKTVATASGEQLGLDQNYSALLKKVKSSQNPWRWTESVIAASKTDALKTPNVNQSALDTYISQTVAKLNATRKAPVNASVQSDANGNFIIQKEVAGNQIDAKKLKAQTLTAISQDKDTVDLTATYQEPAIKSDDSKLKAAVSKLNAISQISGKIQIETHTITIPTATIKSWLSYTNGQVEVSKTGVANYVAALNTKYSTFGLTRKFKSTKLGTVSVPGGTYGWGIDQPKEVESIIAAVKTGKDFTKEVIYTGSGYHKDGTDIGNTYVEVDKTNQHEYVYKDGKLILDSAIVSGKPGQDTPTGVFAVWDKQRNATLRGKNNDGSDYASPVSYWMPIDYTGVGLHDSPWQPTYGGDWYQAHGSHGCVNNPPDFMAKLFAAVEVGTPVIVIG</sequence>
<keyword evidence="9" id="KW-1185">Reference proteome</keyword>
<dbReference type="InterPro" id="IPR022029">
    <property type="entry name" value="YoaR-like_PG-bd"/>
</dbReference>
<comment type="caution">
    <text evidence="8">The sequence shown here is derived from an EMBL/GenBank/DDBJ whole genome shotgun (WGS) entry which is preliminary data.</text>
</comment>
<dbReference type="PROSITE" id="PS52029">
    <property type="entry name" value="LD_TPASE"/>
    <property type="match status" value="1"/>
</dbReference>
<dbReference type="Proteomes" id="UP000050969">
    <property type="component" value="Unassembled WGS sequence"/>
</dbReference>
<evidence type="ECO:0000256" key="5">
    <source>
        <dbReference type="ARBA" id="ARBA00023316"/>
    </source>
</evidence>
<keyword evidence="4 6" id="KW-0573">Peptidoglycan synthesis</keyword>
<keyword evidence="2" id="KW-0808">Transferase</keyword>
<dbReference type="SUPFAM" id="SSF143985">
    <property type="entry name" value="L,D-transpeptidase pre-catalytic domain-like"/>
    <property type="match status" value="1"/>
</dbReference>
<reference evidence="8 9" key="1">
    <citation type="journal article" date="2015" name="Genome Announc.">
        <title>Expanding the biotechnology potential of lactobacilli through comparative genomics of 213 strains and associated genera.</title>
        <authorList>
            <person name="Sun Z."/>
            <person name="Harris H.M."/>
            <person name="McCann A."/>
            <person name="Guo C."/>
            <person name="Argimon S."/>
            <person name="Zhang W."/>
            <person name="Yang X."/>
            <person name="Jeffery I.B."/>
            <person name="Cooney J.C."/>
            <person name="Kagawa T.F."/>
            <person name="Liu W."/>
            <person name="Song Y."/>
            <person name="Salvetti E."/>
            <person name="Wrobel A."/>
            <person name="Rasinkangas P."/>
            <person name="Parkhill J."/>
            <person name="Rea M.C."/>
            <person name="O'Sullivan O."/>
            <person name="Ritari J."/>
            <person name="Douillard F.P."/>
            <person name="Paul Ross R."/>
            <person name="Yang R."/>
            <person name="Briner A.E."/>
            <person name="Felis G.E."/>
            <person name="de Vos W.M."/>
            <person name="Barrangou R."/>
            <person name="Klaenhammer T.R."/>
            <person name="Caufield P.W."/>
            <person name="Cui Y."/>
            <person name="Zhang H."/>
            <person name="O'Toole P.W."/>
        </authorList>
    </citation>
    <scope>NUCLEOTIDE SEQUENCE [LARGE SCALE GENOMIC DNA]</scope>
    <source>
        <strain evidence="8 9">DSM 24301</strain>
    </source>
</reference>
<dbReference type="PATRIC" id="fig|1293598.4.peg.402"/>
<dbReference type="RefSeq" id="WP_056992695.1">
    <property type="nucleotide sequence ID" value="NZ_JQCE01000020.1"/>
</dbReference>
<dbReference type="STRING" id="1293598.IV56_GL000371"/>
<dbReference type="InterPro" id="IPR050979">
    <property type="entry name" value="LD-transpeptidase"/>
</dbReference>
<dbReference type="CDD" id="cd16913">
    <property type="entry name" value="YkuD_like"/>
    <property type="match status" value="1"/>
</dbReference>
<dbReference type="PANTHER" id="PTHR30582:SF33">
    <property type="entry name" value="EXPORTED PROTEIN"/>
    <property type="match status" value="1"/>
</dbReference>
<dbReference type="InterPro" id="IPR005490">
    <property type="entry name" value="LD_TPept_cat_dom"/>
</dbReference>
<dbReference type="GO" id="GO:0018104">
    <property type="term" value="P:peptidoglycan-protein cross-linking"/>
    <property type="evidence" value="ECO:0007669"/>
    <property type="project" value="TreeGrafter"/>
</dbReference>
<evidence type="ECO:0000313" key="9">
    <source>
        <dbReference type="Proteomes" id="UP000050969"/>
    </source>
</evidence>
<dbReference type="Gene3D" id="3.10.20.800">
    <property type="match status" value="1"/>
</dbReference>
<dbReference type="GO" id="GO:0016740">
    <property type="term" value="F:transferase activity"/>
    <property type="evidence" value="ECO:0007669"/>
    <property type="project" value="UniProtKB-KW"/>
</dbReference>
<accession>A0A0R2N0E7</accession>
<proteinExistence type="predicted"/>
<keyword evidence="5 6" id="KW-0961">Cell wall biogenesis/degradation</keyword>
<gene>
    <name evidence="8" type="ORF">IV56_GL000371</name>
</gene>
<dbReference type="Pfam" id="PF12229">
    <property type="entry name" value="PG_binding_4"/>
    <property type="match status" value="2"/>
</dbReference>
<feature type="active site" description="Nucleophile" evidence="6">
    <location>
        <position position="434"/>
    </location>
</feature>
<dbReference type="Gene3D" id="2.40.440.10">
    <property type="entry name" value="L,D-transpeptidase catalytic domain-like"/>
    <property type="match status" value="1"/>
</dbReference>
<keyword evidence="3 6" id="KW-0133">Cell shape</keyword>
<evidence type="ECO:0000256" key="3">
    <source>
        <dbReference type="ARBA" id="ARBA00022960"/>
    </source>
</evidence>
<protein>
    <recommendedName>
        <fullName evidence="7">L,D-TPase catalytic domain-containing protein</fullName>
    </recommendedName>
</protein>
<organism evidence="8 9">
    <name type="scientific">Lacticaseibacillus saniviri JCM 17471 = DSM 24301</name>
    <dbReference type="NCBI Taxonomy" id="1293598"/>
    <lineage>
        <taxon>Bacteria</taxon>
        <taxon>Bacillati</taxon>
        <taxon>Bacillota</taxon>
        <taxon>Bacilli</taxon>
        <taxon>Lactobacillales</taxon>
        <taxon>Lactobacillaceae</taxon>
        <taxon>Lacticaseibacillus</taxon>
    </lineage>
</organism>
<evidence type="ECO:0000256" key="4">
    <source>
        <dbReference type="ARBA" id="ARBA00022984"/>
    </source>
</evidence>
<dbReference type="SUPFAM" id="SSF141523">
    <property type="entry name" value="L,D-transpeptidase catalytic domain-like"/>
    <property type="match status" value="1"/>
</dbReference>
<evidence type="ECO:0000256" key="2">
    <source>
        <dbReference type="ARBA" id="ARBA00022679"/>
    </source>
</evidence>
<feature type="domain" description="L,D-TPase catalytic" evidence="7">
    <location>
        <begin position="335"/>
        <end position="458"/>
    </location>
</feature>